<dbReference type="InterPro" id="IPR002942">
    <property type="entry name" value="S4_RNA-bd"/>
</dbReference>
<dbReference type="KEGG" id="dte:Dester_0840"/>
<dbReference type="Pfam" id="PF00849">
    <property type="entry name" value="PseudoU_synth_2"/>
    <property type="match status" value="1"/>
</dbReference>
<dbReference type="SUPFAM" id="SSF55120">
    <property type="entry name" value="Pseudouridine synthase"/>
    <property type="match status" value="1"/>
</dbReference>
<dbReference type="InterPro" id="IPR006145">
    <property type="entry name" value="PsdUridine_synth_RsuA/RluA"/>
</dbReference>
<dbReference type="EMBL" id="CP002543">
    <property type="protein sequence ID" value="ADY73480.1"/>
    <property type="molecule type" value="Genomic_DNA"/>
</dbReference>
<dbReference type="InterPro" id="IPR020103">
    <property type="entry name" value="PsdUridine_synth_cat_dom_sf"/>
</dbReference>
<dbReference type="PROSITE" id="PS50889">
    <property type="entry name" value="S4"/>
    <property type="match status" value="1"/>
</dbReference>
<protein>
    <recommendedName>
        <fullName evidence="4">Pseudouridine synthase</fullName>
        <ecNumber evidence="4">5.4.99.-</ecNumber>
    </recommendedName>
</protein>
<dbReference type="InterPro" id="IPR000748">
    <property type="entry name" value="PsdUridine_synth_RsuA/RluB/E/F"/>
</dbReference>
<dbReference type="InterPro" id="IPR020094">
    <property type="entry name" value="TruA/RsuA/RluB/E/F_N"/>
</dbReference>
<evidence type="ECO:0000256" key="4">
    <source>
        <dbReference type="RuleBase" id="RU003887"/>
    </source>
</evidence>
<evidence type="ECO:0000313" key="7">
    <source>
        <dbReference type="Proteomes" id="UP000007102"/>
    </source>
</evidence>
<dbReference type="CDD" id="cd00165">
    <property type="entry name" value="S4"/>
    <property type="match status" value="1"/>
</dbReference>
<dbReference type="HOGENOM" id="CLU_024979_1_2_0"/>
<dbReference type="STRING" id="868864.Dester_0840"/>
<dbReference type="PANTHER" id="PTHR47683:SF2">
    <property type="entry name" value="RNA-BINDING S4 DOMAIN-CONTAINING PROTEIN"/>
    <property type="match status" value="1"/>
</dbReference>
<dbReference type="PROSITE" id="PS01149">
    <property type="entry name" value="PSI_RSU"/>
    <property type="match status" value="1"/>
</dbReference>
<dbReference type="Gene3D" id="3.30.70.1560">
    <property type="entry name" value="Alpha-L RNA-binding motif"/>
    <property type="match status" value="1"/>
</dbReference>
<dbReference type="Gene3D" id="3.10.290.10">
    <property type="entry name" value="RNA-binding S4 domain"/>
    <property type="match status" value="1"/>
</dbReference>
<dbReference type="GO" id="GO:0003723">
    <property type="term" value="F:RNA binding"/>
    <property type="evidence" value="ECO:0007669"/>
    <property type="project" value="UniProtKB-KW"/>
</dbReference>
<proteinExistence type="inferred from homology"/>
<dbReference type="InterPro" id="IPR018496">
    <property type="entry name" value="PsdUridine_synth_RsuA/RluB_CS"/>
</dbReference>
<dbReference type="NCBIfam" id="TIGR00093">
    <property type="entry name" value="pseudouridine synthase"/>
    <property type="match status" value="1"/>
</dbReference>
<gene>
    <name evidence="6" type="ordered locus">Dester_0840</name>
</gene>
<evidence type="ECO:0000259" key="5">
    <source>
        <dbReference type="SMART" id="SM00363"/>
    </source>
</evidence>
<dbReference type="InterPro" id="IPR042092">
    <property type="entry name" value="PsdUridine_s_RsuA/RluB/E/F_cat"/>
</dbReference>
<name>F0S3Q8_DESTD</name>
<evidence type="ECO:0000256" key="3">
    <source>
        <dbReference type="PROSITE-ProRule" id="PRU00182"/>
    </source>
</evidence>
<reference evidence="7" key="2">
    <citation type="submission" date="2011-02" db="EMBL/GenBank/DDBJ databases">
        <title>The complete genome of Desulfurobacterium thermolithotrophum DSM 11699.</title>
        <authorList>
            <consortium name="US DOE Joint Genome Institute (JGI-PGF)"/>
            <person name="Lucas S."/>
            <person name="Copeland A."/>
            <person name="Lapidus A."/>
            <person name="Bruce D."/>
            <person name="Goodwin L."/>
            <person name="Pitluck S."/>
            <person name="Kyrpides N."/>
            <person name="Mavromatis K."/>
            <person name="Pagani I."/>
            <person name="Ivanova N."/>
            <person name="Mikhailova N."/>
            <person name="Daligault H."/>
            <person name="Detter J.C."/>
            <person name="Tapia R."/>
            <person name="Han C."/>
            <person name="Land M."/>
            <person name="Hauser L."/>
            <person name="Markowitz V."/>
            <person name="Cheng J.-F."/>
            <person name="Hugenholtz P."/>
            <person name="Woyke T."/>
            <person name="Wu D."/>
            <person name="Spring S."/>
            <person name="Brambilla E."/>
            <person name="Klenk H.-P."/>
            <person name="Eisen J.A."/>
        </authorList>
    </citation>
    <scope>NUCLEOTIDE SEQUENCE [LARGE SCALE GENOMIC DNA]</scope>
    <source>
        <strain evidence="7">DSM 11699 / BSA</strain>
    </source>
</reference>
<keyword evidence="7" id="KW-1185">Reference proteome</keyword>
<sequence length="252" mass="28839">MRLNKFLAYAGLGARRKVEELIKQGRVTVNGEVVENPAVEVDPKKDEVRVDGERVRLPKRFIYLAFNKPQGVLTAMEREPGDKRPIVADYFRKYPVRLFPVGRLDYNTEGLLLMTNDGELAERLAHPRYHIPKTYIAKVKGRVTPAEIERMKKGAKLVDDKGKPFFAKPIDIKLLKPSRTGRNTYVQISFDIGKNRVVRRFFDRFDHGVLKLKRIAIGPLKLGNLPKGMYRELTPEEVKKLKEVTGLDTPTS</sequence>
<evidence type="ECO:0000256" key="2">
    <source>
        <dbReference type="ARBA" id="ARBA00023235"/>
    </source>
</evidence>
<dbReference type="OrthoDB" id="9807213at2"/>
<dbReference type="Gene3D" id="3.30.70.580">
    <property type="entry name" value="Pseudouridine synthase I, catalytic domain, N-terminal subdomain"/>
    <property type="match status" value="1"/>
</dbReference>
<evidence type="ECO:0000256" key="1">
    <source>
        <dbReference type="ARBA" id="ARBA00008348"/>
    </source>
</evidence>
<dbReference type="GO" id="GO:0120159">
    <property type="term" value="F:rRNA pseudouridine synthase activity"/>
    <property type="evidence" value="ECO:0007669"/>
    <property type="project" value="UniProtKB-ARBA"/>
</dbReference>
<dbReference type="InterPro" id="IPR050343">
    <property type="entry name" value="RsuA_PseudoU_synthase"/>
</dbReference>
<dbReference type="RefSeq" id="WP_013638433.1">
    <property type="nucleotide sequence ID" value="NC_015185.1"/>
</dbReference>
<dbReference type="InterPro" id="IPR036986">
    <property type="entry name" value="S4_RNA-bd_sf"/>
</dbReference>
<comment type="similarity">
    <text evidence="1 4">Belongs to the pseudouridine synthase RsuA family.</text>
</comment>
<reference evidence="6 7" key="1">
    <citation type="journal article" date="2011" name="Stand. Genomic Sci.">
        <title>Complete genome sequence of the thermophilic sulfur-reducer Desulfurobacterium thermolithotrophum type strain (BSA(T)) from a deep-sea hydrothermal vent.</title>
        <authorList>
            <person name="Goker M."/>
            <person name="Daligault H."/>
            <person name="Mwirichia R."/>
            <person name="Lapidus A."/>
            <person name="Lucas S."/>
            <person name="Deshpande S."/>
            <person name="Pagani I."/>
            <person name="Tapia R."/>
            <person name="Cheng J.F."/>
            <person name="Goodwin L."/>
            <person name="Pitluck S."/>
            <person name="Liolios K."/>
            <person name="Ivanova N."/>
            <person name="Mavromatis K."/>
            <person name="Mikhailova N."/>
            <person name="Pati A."/>
            <person name="Chen A."/>
            <person name="Palaniappan K."/>
            <person name="Han C."/>
            <person name="Land M."/>
            <person name="Hauser L."/>
            <person name="Pan C."/>
            <person name="Brambilla E.M."/>
            <person name="Rohde M."/>
            <person name="Spring S."/>
            <person name="Sikorski J."/>
            <person name="Wirth R."/>
            <person name="Detter J.C."/>
            <person name="Woyke T."/>
            <person name="Bristow J."/>
            <person name="Eisen J.A."/>
            <person name="Markowitz V."/>
            <person name="Hugenholtz P."/>
            <person name="Kyrpides N.C."/>
            <person name="Klenk H.P."/>
        </authorList>
    </citation>
    <scope>NUCLEOTIDE SEQUENCE [LARGE SCALE GENOMIC DNA]</scope>
    <source>
        <strain evidence="7">DSM 11699 / BSA</strain>
    </source>
</reference>
<dbReference type="InParanoid" id="F0S3Q8"/>
<dbReference type="GO" id="GO:0000455">
    <property type="term" value="P:enzyme-directed rRNA pseudouridine synthesis"/>
    <property type="evidence" value="ECO:0007669"/>
    <property type="project" value="UniProtKB-ARBA"/>
</dbReference>
<dbReference type="SUPFAM" id="SSF55174">
    <property type="entry name" value="Alpha-L RNA-binding motif"/>
    <property type="match status" value="1"/>
</dbReference>
<dbReference type="AlphaFoldDB" id="F0S3Q8"/>
<dbReference type="eggNOG" id="COG1187">
    <property type="taxonomic scope" value="Bacteria"/>
</dbReference>
<dbReference type="SMART" id="SM00363">
    <property type="entry name" value="S4"/>
    <property type="match status" value="1"/>
</dbReference>
<dbReference type="EC" id="5.4.99.-" evidence="4"/>
<feature type="domain" description="RNA-binding S4" evidence="5">
    <location>
        <begin position="1"/>
        <end position="63"/>
    </location>
</feature>
<accession>F0S3Q8</accession>
<dbReference type="FunFam" id="3.10.290.10:FF:000003">
    <property type="entry name" value="Pseudouridine synthase"/>
    <property type="match status" value="1"/>
</dbReference>
<dbReference type="CDD" id="cd02870">
    <property type="entry name" value="PseudoU_synth_RsuA_like"/>
    <property type="match status" value="1"/>
</dbReference>
<organism evidence="6 7">
    <name type="scientific">Desulfurobacterium thermolithotrophum (strain DSM 11699 / BSA)</name>
    <dbReference type="NCBI Taxonomy" id="868864"/>
    <lineage>
        <taxon>Bacteria</taxon>
        <taxon>Pseudomonadati</taxon>
        <taxon>Aquificota</taxon>
        <taxon>Aquificia</taxon>
        <taxon>Desulfurobacteriales</taxon>
        <taxon>Desulfurobacteriaceae</taxon>
        <taxon>Desulfurobacterium</taxon>
    </lineage>
</organism>
<keyword evidence="3" id="KW-0694">RNA-binding</keyword>
<evidence type="ECO:0000313" key="6">
    <source>
        <dbReference type="EMBL" id="ADY73480.1"/>
    </source>
</evidence>
<keyword evidence="2 4" id="KW-0413">Isomerase</keyword>
<dbReference type="FunCoup" id="F0S3Q8">
    <property type="interactions" value="278"/>
</dbReference>
<dbReference type="Proteomes" id="UP000007102">
    <property type="component" value="Chromosome"/>
</dbReference>
<dbReference type="Pfam" id="PF01479">
    <property type="entry name" value="S4"/>
    <property type="match status" value="1"/>
</dbReference>
<dbReference type="PANTHER" id="PTHR47683">
    <property type="entry name" value="PSEUDOURIDINE SYNTHASE FAMILY PROTEIN-RELATED"/>
    <property type="match status" value="1"/>
</dbReference>